<reference evidence="10 11" key="1">
    <citation type="submission" date="2019-09" db="EMBL/GenBank/DDBJ databases">
        <authorList>
            <person name="Brejova B."/>
        </authorList>
    </citation>
    <scope>NUCLEOTIDE SEQUENCE [LARGE SCALE GENOMIC DNA]</scope>
</reference>
<dbReference type="InterPro" id="IPR001969">
    <property type="entry name" value="Aspartic_peptidase_AS"/>
</dbReference>
<keyword evidence="4 7" id="KW-0064">Aspartyl protease</keyword>
<dbReference type="Proteomes" id="UP000398389">
    <property type="component" value="Unassembled WGS sequence"/>
</dbReference>
<evidence type="ECO:0000256" key="3">
    <source>
        <dbReference type="ARBA" id="ARBA00022729"/>
    </source>
</evidence>
<keyword evidence="11" id="KW-1185">Reference proteome</keyword>
<name>A0A5E8B6D5_9ASCO</name>
<protein>
    <recommendedName>
        <fullName evidence="9">Peptidase A1 domain-containing protein</fullName>
    </recommendedName>
</protein>
<dbReference type="PRINTS" id="PR00792">
    <property type="entry name" value="PEPSIN"/>
</dbReference>
<evidence type="ECO:0000313" key="11">
    <source>
        <dbReference type="Proteomes" id="UP000398389"/>
    </source>
</evidence>
<keyword evidence="2 7" id="KW-0645">Protease</keyword>
<evidence type="ECO:0000313" key="10">
    <source>
        <dbReference type="EMBL" id="VVT47055.1"/>
    </source>
</evidence>
<dbReference type="InterPro" id="IPR033876">
    <property type="entry name" value="SAP-like"/>
</dbReference>
<evidence type="ECO:0000256" key="6">
    <source>
        <dbReference type="PIRSR" id="PIRSR601461-1"/>
    </source>
</evidence>
<organism evidence="10 11">
    <name type="scientific">Magnusiomyces paraingens</name>
    <dbReference type="NCBI Taxonomy" id="2606893"/>
    <lineage>
        <taxon>Eukaryota</taxon>
        <taxon>Fungi</taxon>
        <taxon>Dikarya</taxon>
        <taxon>Ascomycota</taxon>
        <taxon>Saccharomycotina</taxon>
        <taxon>Dipodascomycetes</taxon>
        <taxon>Dipodascales</taxon>
        <taxon>Dipodascaceae</taxon>
        <taxon>Magnusiomyces</taxon>
    </lineage>
</organism>
<feature type="signal peptide" evidence="8">
    <location>
        <begin position="1"/>
        <end position="17"/>
    </location>
</feature>
<feature type="active site" evidence="6">
    <location>
        <position position="265"/>
    </location>
</feature>
<evidence type="ECO:0000256" key="1">
    <source>
        <dbReference type="ARBA" id="ARBA00007447"/>
    </source>
</evidence>
<sequence>MKFSLLAITTFASIASAAPFNDENPGFVKAQLTKREFKDPSVSQLFRRGQINTPLYNQVSYYQIELEVGNPPQKLQALLDTGSSDMWFFSNYVGAGNAATFSPQRSNTWHNNYTQFTISYVSGSAQGTWGTDEVSISGSKIKGQSFAIVTSGNGLTGIPGLIGTGLPALESTNNNFNFFQPRHTYSNVPLSLFEQGHIGTPTYSLYLDTIDAKAGTVLFGAIDHSKYKGKMYSVPRVHNSRFNINIDDIQVNGNSVGSTSSATLDSGTTLGSLPDSVISGLVSSLGLQQDYSNNGIYYARRNSFRGDTPVTFSISGVKFNIKASDLFIDSEKLGDPFPAGLSILGFSPASQTQGQVILGDVFLRNFYIVYDLSNPQLGIALANFNHTSVPQFDPITTSVIPRSQVVAATKLDTTQPVQNTQANPFARLFGPFRGLFGNGLFGNNLFGNSLLSPKQAATVQEKLDTPESDASTEEAIRMVKKSIEDQLLVFDQN</sequence>
<accession>A0A5E8B6D5</accession>
<gene>
    <name evidence="10" type="ORF">SAPINGB_P001521</name>
</gene>
<dbReference type="Gene3D" id="2.40.70.10">
    <property type="entry name" value="Acid Proteases"/>
    <property type="match status" value="2"/>
</dbReference>
<comment type="similarity">
    <text evidence="1 7">Belongs to the peptidase A1 family.</text>
</comment>
<dbReference type="EMBL" id="CABVLU010000001">
    <property type="protein sequence ID" value="VVT47055.1"/>
    <property type="molecule type" value="Genomic_DNA"/>
</dbReference>
<dbReference type="PROSITE" id="PS00141">
    <property type="entry name" value="ASP_PROTEASE"/>
    <property type="match status" value="1"/>
</dbReference>
<proteinExistence type="inferred from homology"/>
<dbReference type="InterPro" id="IPR001461">
    <property type="entry name" value="Aspartic_peptidase_A1"/>
</dbReference>
<evidence type="ECO:0000256" key="7">
    <source>
        <dbReference type="RuleBase" id="RU000454"/>
    </source>
</evidence>
<dbReference type="PANTHER" id="PTHR47966:SF65">
    <property type="entry name" value="ASPARTIC-TYPE ENDOPEPTIDASE"/>
    <property type="match status" value="1"/>
</dbReference>
<feature type="domain" description="Peptidase A1" evidence="9">
    <location>
        <begin position="62"/>
        <end position="380"/>
    </location>
</feature>
<dbReference type="InterPro" id="IPR021109">
    <property type="entry name" value="Peptidase_aspartic_dom_sf"/>
</dbReference>
<evidence type="ECO:0000256" key="8">
    <source>
        <dbReference type="SAM" id="SignalP"/>
    </source>
</evidence>
<evidence type="ECO:0000256" key="4">
    <source>
        <dbReference type="ARBA" id="ARBA00022750"/>
    </source>
</evidence>
<dbReference type="GO" id="GO:0004190">
    <property type="term" value="F:aspartic-type endopeptidase activity"/>
    <property type="evidence" value="ECO:0007669"/>
    <property type="project" value="UniProtKB-KW"/>
</dbReference>
<dbReference type="RefSeq" id="XP_031852133.1">
    <property type="nucleotide sequence ID" value="XM_031996242.1"/>
</dbReference>
<evidence type="ECO:0000256" key="2">
    <source>
        <dbReference type="ARBA" id="ARBA00022670"/>
    </source>
</evidence>
<dbReference type="InterPro" id="IPR033121">
    <property type="entry name" value="PEPTIDASE_A1"/>
</dbReference>
<dbReference type="GeneID" id="43580342"/>
<dbReference type="AlphaFoldDB" id="A0A5E8B6D5"/>
<dbReference type="SUPFAM" id="SSF50630">
    <property type="entry name" value="Acid proteases"/>
    <property type="match status" value="1"/>
</dbReference>
<feature type="active site" evidence="6">
    <location>
        <position position="80"/>
    </location>
</feature>
<evidence type="ECO:0000259" key="9">
    <source>
        <dbReference type="PROSITE" id="PS51767"/>
    </source>
</evidence>
<dbReference type="GO" id="GO:0006508">
    <property type="term" value="P:proteolysis"/>
    <property type="evidence" value="ECO:0007669"/>
    <property type="project" value="UniProtKB-KW"/>
</dbReference>
<dbReference type="PANTHER" id="PTHR47966">
    <property type="entry name" value="BETA-SITE APP-CLEAVING ENZYME, ISOFORM A-RELATED"/>
    <property type="match status" value="1"/>
</dbReference>
<dbReference type="Pfam" id="PF00026">
    <property type="entry name" value="Asp"/>
    <property type="match status" value="1"/>
</dbReference>
<keyword evidence="3 8" id="KW-0732">Signal</keyword>
<dbReference type="CDD" id="cd05474">
    <property type="entry name" value="SAP_like"/>
    <property type="match status" value="1"/>
</dbReference>
<evidence type="ECO:0000256" key="5">
    <source>
        <dbReference type="ARBA" id="ARBA00022801"/>
    </source>
</evidence>
<keyword evidence="5 7" id="KW-0378">Hydrolase</keyword>
<feature type="chain" id="PRO_5022889051" description="Peptidase A1 domain-containing protein" evidence="8">
    <location>
        <begin position="18"/>
        <end position="493"/>
    </location>
</feature>
<dbReference type="PROSITE" id="PS51767">
    <property type="entry name" value="PEPTIDASE_A1"/>
    <property type="match status" value="1"/>
</dbReference>
<dbReference type="OrthoDB" id="771136at2759"/>